<evidence type="ECO:0000313" key="3">
    <source>
        <dbReference type="Proteomes" id="UP000183047"/>
    </source>
</evidence>
<evidence type="ECO:0000313" key="2">
    <source>
        <dbReference type="EMBL" id="SCY48415.1"/>
    </source>
</evidence>
<dbReference type="AlphaFoldDB" id="A0A1G5GA26"/>
<dbReference type="Proteomes" id="UP000183047">
    <property type="component" value="Unassembled WGS sequence"/>
</dbReference>
<organism evidence="2 3">
    <name type="scientific">Butyrivibrio hungatei</name>
    <dbReference type="NCBI Taxonomy" id="185008"/>
    <lineage>
        <taxon>Bacteria</taxon>
        <taxon>Bacillati</taxon>
        <taxon>Bacillota</taxon>
        <taxon>Clostridia</taxon>
        <taxon>Lachnospirales</taxon>
        <taxon>Lachnospiraceae</taxon>
        <taxon>Butyrivibrio</taxon>
    </lineage>
</organism>
<sequence length="402" mass="46952">MKKSIKNITFSDDHIIHKLPQILGCSNSDILFIDIETTGLSPRNSDIYMIGLSYCENDSWRIVQLFAENAGEEAHILRTFAKNFGNHSKIVNFNGDRFDLPFLKSKFDKHKITNPIEDADSVDLQKIIRPYQDQLGLIDCKQRTIEMYLGTTRKNKHDGKSLLPIYASYKKTMARQPLEILFLHNYEDVKGMFALLPMFLFLKFFSLFRNLPATSIKTDEPISPERYFSPDSPDEEIVLPVKAKKVQANYYNDYEGNLKKEIFMKLALPFALPSSLTGHIDDCYFKTDKDEAILRIPIYEAELKYFYSNYSDYYYLPKEDTAIHKSIASFVDKKYREQAKPDNCYTKKNGQYLREWDLVFTPFFKSDYKDERLFFDLNANLKQSRFALSVYASHIIAHILEI</sequence>
<feature type="domain" description="YprB ribonuclease H-like" evidence="1">
    <location>
        <begin position="31"/>
        <end position="195"/>
    </location>
</feature>
<protein>
    <recommendedName>
        <fullName evidence="1">YprB ribonuclease H-like domain-containing protein</fullName>
    </recommendedName>
</protein>
<dbReference type="PANTHER" id="PTHR38462">
    <property type="entry name" value="EXONUCLEASE-LIKE PROTEIN"/>
    <property type="match status" value="1"/>
</dbReference>
<dbReference type="PANTHER" id="PTHR38462:SF1">
    <property type="entry name" value="YPRB RIBONUCLEASE H-LIKE DOMAIN-CONTAINING PROTEIN"/>
    <property type="match status" value="1"/>
</dbReference>
<keyword evidence="3" id="KW-1185">Reference proteome</keyword>
<dbReference type="Gene3D" id="3.30.420.10">
    <property type="entry name" value="Ribonuclease H-like superfamily/Ribonuclease H"/>
    <property type="match status" value="1"/>
</dbReference>
<proteinExistence type="predicted"/>
<dbReference type="RefSeq" id="WP_074463194.1">
    <property type="nucleotide sequence ID" value="NZ_FMUR01000019.1"/>
</dbReference>
<dbReference type="EMBL" id="FMUR01000019">
    <property type="protein sequence ID" value="SCY48415.1"/>
    <property type="molecule type" value="Genomic_DNA"/>
</dbReference>
<gene>
    <name evidence="2" type="ORF">SAMN02910451_02792</name>
</gene>
<dbReference type="GO" id="GO:0003676">
    <property type="term" value="F:nucleic acid binding"/>
    <property type="evidence" value="ECO:0007669"/>
    <property type="project" value="InterPro"/>
</dbReference>
<reference evidence="3" key="1">
    <citation type="submission" date="2016-10" db="EMBL/GenBank/DDBJ databases">
        <authorList>
            <person name="Varghese N."/>
            <person name="Submissions S."/>
        </authorList>
    </citation>
    <scope>NUCLEOTIDE SEQUENCE [LARGE SCALE GENOMIC DNA]</scope>
    <source>
        <strain evidence="3">XBD2006</strain>
    </source>
</reference>
<name>A0A1G5GA26_9FIRM</name>
<dbReference type="OrthoDB" id="9790530at2"/>
<dbReference type="SUPFAM" id="SSF53098">
    <property type="entry name" value="Ribonuclease H-like"/>
    <property type="match status" value="1"/>
</dbReference>
<dbReference type="InterPro" id="IPR038720">
    <property type="entry name" value="YprB_RNase_H-like_dom"/>
</dbReference>
<evidence type="ECO:0000259" key="1">
    <source>
        <dbReference type="Pfam" id="PF13482"/>
    </source>
</evidence>
<dbReference type="Pfam" id="PF13482">
    <property type="entry name" value="RNase_H_2"/>
    <property type="match status" value="1"/>
</dbReference>
<dbReference type="InterPro" id="IPR012337">
    <property type="entry name" value="RNaseH-like_sf"/>
</dbReference>
<dbReference type="InterPro" id="IPR036397">
    <property type="entry name" value="RNaseH_sf"/>
</dbReference>
<accession>A0A1G5GA26</accession>